<reference evidence="5 6" key="1">
    <citation type="submission" date="2015-05" db="EMBL/GenBank/DDBJ databases">
        <title>Draft genome sequence of the bacterium Gordonia jacobaea a new member of the Gordonia genus.</title>
        <authorList>
            <person name="Jimenez-Galisteo G."/>
            <person name="Dominguez A."/>
            <person name="Munoz E."/>
            <person name="Vinas M."/>
        </authorList>
    </citation>
    <scope>NUCLEOTIDE SEQUENCE [LARGE SCALE GENOMIC DNA]</scope>
    <source>
        <strain evidence="6">mv1</strain>
    </source>
</reference>
<dbReference type="Pfam" id="PF00668">
    <property type="entry name" value="Condensation"/>
    <property type="match status" value="3"/>
</dbReference>
<dbReference type="SUPFAM" id="SSF47336">
    <property type="entry name" value="ACP-like"/>
    <property type="match status" value="2"/>
</dbReference>
<dbReference type="Gene3D" id="3.30.300.30">
    <property type="match status" value="2"/>
</dbReference>
<dbReference type="Gene3D" id="3.30.559.30">
    <property type="entry name" value="Nonribosomal peptide synthetase, condensation domain"/>
    <property type="match status" value="3"/>
</dbReference>
<dbReference type="Gene3D" id="3.40.50.12780">
    <property type="entry name" value="N-terminal domain of ligase-like"/>
    <property type="match status" value="2"/>
</dbReference>
<name>A0ABR5ID57_9ACTN</name>
<accession>A0ABR5ID57</accession>
<evidence type="ECO:0000256" key="1">
    <source>
        <dbReference type="ARBA" id="ARBA00001957"/>
    </source>
</evidence>
<dbReference type="InterPro" id="IPR042099">
    <property type="entry name" value="ANL_N_sf"/>
</dbReference>
<dbReference type="InterPro" id="IPR000873">
    <property type="entry name" value="AMP-dep_synth/lig_dom"/>
</dbReference>
<dbReference type="PROSITE" id="PS50075">
    <property type="entry name" value="CARRIER"/>
    <property type="match status" value="2"/>
</dbReference>
<dbReference type="RefSeq" id="WP_049698839.1">
    <property type="nucleotide sequence ID" value="NZ_LDTZ01000016.1"/>
</dbReference>
<dbReference type="InterPro" id="IPR009081">
    <property type="entry name" value="PP-bd_ACP"/>
</dbReference>
<evidence type="ECO:0000256" key="2">
    <source>
        <dbReference type="ARBA" id="ARBA00022450"/>
    </source>
</evidence>
<feature type="domain" description="Carrier" evidence="4">
    <location>
        <begin position="2024"/>
        <end position="2099"/>
    </location>
</feature>
<dbReference type="SMART" id="SM00823">
    <property type="entry name" value="PKS_PP"/>
    <property type="match status" value="1"/>
</dbReference>
<dbReference type="InterPro" id="IPR001242">
    <property type="entry name" value="Condensation_dom"/>
</dbReference>
<dbReference type="EMBL" id="LDTZ01000016">
    <property type="protein sequence ID" value="KNA91523.1"/>
    <property type="molecule type" value="Genomic_DNA"/>
</dbReference>
<proteinExistence type="predicted"/>
<dbReference type="InterPro" id="IPR006162">
    <property type="entry name" value="Ppantetheine_attach_site"/>
</dbReference>
<gene>
    <name evidence="5" type="ORF">ABW18_10055</name>
</gene>
<dbReference type="Pfam" id="PF13193">
    <property type="entry name" value="AMP-binding_C"/>
    <property type="match status" value="2"/>
</dbReference>
<dbReference type="InterPro" id="IPR020806">
    <property type="entry name" value="PKS_PP-bd"/>
</dbReference>
<dbReference type="InterPro" id="IPR045851">
    <property type="entry name" value="AMP-bd_C_sf"/>
</dbReference>
<keyword evidence="2" id="KW-0596">Phosphopantetheine</keyword>
<dbReference type="PROSITE" id="PS00455">
    <property type="entry name" value="AMP_BINDING"/>
    <property type="match status" value="2"/>
</dbReference>
<dbReference type="InterPro" id="IPR025110">
    <property type="entry name" value="AMP-bd_C"/>
</dbReference>
<dbReference type="CDD" id="cd17646">
    <property type="entry name" value="A_NRPS_AB3403-like"/>
    <property type="match status" value="1"/>
</dbReference>
<dbReference type="InterPro" id="IPR023213">
    <property type="entry name" value="CAT-like_dom_sf"/>
</dbReference>
<comment type="cofactor">
    <cofactor evidence="1">
        <name>pantetheine 4'-phosphate</name>
        <dbReference type="ChEBI" id="CHEBI:47942"/>
    </cofactor>
</comment>
<protein>
    <submittedName>
        <fullName evidence="5">Thioester reductase</fullName>
    </submittedName>
</protein>
<dbReference type="CDD" id="cd19540">
    <property type="entry name" value="LCL_NRPS-like"/>
    <property type="match status" value="2"/>
</dbReference>
<dbReference type="InterPro" id="IPR010071">
    <property type="entry name" value="AA_adenyl_dom"/>
</dbReference>
<dbReference type="NCBIfam" id="TIGR01733">
    <property type="entry name" value="AA-adenyl-dom"/>
    <property type="match status" value="2"/>
</dbReference>
<dbReference type="Gene3D" id="3.30.559.10">
    <property type="entry name" value="Chloramphenicol acetyltransferase-like domain"/>
    <property type="match status" value="3"/>
</dbReference>
<organism evidence="5 6">
    <name type="scientific">Gordonia jacobaea</name>
    <dbReference type="NCBI Taxonomy" id="122202"/>
    <lineage>
        <taxon>Bacteria</taxon>
        <taxon>Bacillati</taxon>
        <taxon>Actinomycetota</taxon>
        <taxon>Actinomycetes</taxon>
        <taxon>Mycobacteriales</taxon>
        <taxon>Gordoniaceae</taxon>
        <taxon>Gordonia</taxon>
    </lineage>
</organism>
<feature type="domain" description="Carrier" evidence="4">
    <location>
        <begin position="974"/>
        <end position="1049"/>
    </location>
</feature>
<sequence length="2668" mass="288742">MSQQHTADDRREAGLGGPLLELTAAQRGMWFAESLSPDYSVTVAQYIDIRDDDRPLDEELLRQLIVDAGRETEMAFTRIVEVDGVPMQVVDQSIDNHLQVVDLRGEADPVARARDWMNSDYRGNMDLLSDPLVVGALLRVADDRIFWYVRAHHIALDGYAALTVVYEILNRYNAAVTGAEYVSKPGAKLDELVADDQKYLSGTRRQADREYWADRVHDLPERVTLAQQSAAAPLSPCNAVAATEMDSARQQTIERLAASLNSSPAVLLSAGFSAFLARMAGTDDVVLSLPVTGRATAKIKRAAGMVSNMLPVRFRDVRRLSMRGLVDQAQLEFTGVLRHQRYRFEDIRLDAGLQDANTASFGPIVNIMFFDKPVEMAGATVDYHILASGILEDLRLNLYQASPTARIGVDLHGNPNLYDEAELRGHLERFLAFLDRVLAHLDTPIGDLDLLLPGERADLLDLGVGPLRPLPTPSAHLLDGFEAAVGETPTATAVEFGDHQWTYGEFDELRWRFAATLRMAGVGQGDHVVVSLDRGPAQVVAIYAVLTLGVAYVPVDPTQPDQRRSLIADAVGARVVIDDEYLANVGFGPGGFDDGRIYDGARKTVGGGATAAYVIFTSGSTGVPKGVQVSHEAVINRLAWMQDNYGLATDDVVLYKTPFTFDVSVWELLWALGRGARLVIAKPGGHRDPAYLRELIISRGITVLHFVPSMLDVYTEVLANEGHSTLLPATVRFVFTSGEALPRSLAERVIDGSHADLVNLYGPTEAAVDVTECTVGSDDGPVPIGTPVANTRVHVLDGALAQVPVGVAGELYLAGIQLADGYVGRPGLTSERFVADPFGPDGTRMYRTGDLVRWADDGSLHYLGRTDFQIKIRGQRVEPGEIEAVLDAMPGVDASAVVPRTDLAAGPVLVAYVRSESTDVTESAALAWCRGHLPSHMVPVAAMRLDEFPLNPSGKLDRKRLPVPELNRSVEYVAPRTRVELALSSLITELLGVERIGLRDNIFALGGDSLMAARLVSRARSERDLQVDLTTVFSAVDIGGIADLTEFGGEPEHVVLRRFEREAVIPLSHAQTRLWFVNRMDPGAATYNMPGAVRLGHEVDVDALHASIEFLVERHETLRTRFGSHLGEPVQEILTTAEAMEFLDTEVFDAVDRLDELIAAEAARGFDLVREIPFRIRILRDREGYVVVTVLHHIAGDGFSLQPLIRDLVVGYTHLRDGTKPDLEPLEVQYADFAIWQRTLLGELESPTERAAEGLSFWQTELADMADLLMLPTDRPRPHLPTGAGGYIDAVIDAELATSIRGLARDRGVTPFTVVHAALAIVLSRWAEVDEVSIGTAVAGRDEPATAELVGMFVNTVVLRTAVSSVDTVADLLERAHETKTRAVRHADIPFEWIVDAVSPERSASHTPLFQVALTMHPGHATTLHHFDESARLIDARVPAAKFDLSITVTDQADSGGYDLELSYAADIFERRTAERVAAQLDLVLRTMVAAPARSVGTIDIVADEDRAELISGVEALAEPALLRDLFRAGAEQADPHSLAIAGTSEITWSMLVARSNQLARELVSMGVGPGDIVAICVPRSHHSVLSMMAVAASGAAFVSIDPALPAARIAEILADSEAAVGLSVEESASRLPDAVDWLVIGHEDTEFRLAGHSGAPLGDAELARTPHLDDLAYLIYTSGSTGRPKAAALSHRGLSNVVANQQSILRVSSESRVLHVASPSFDASIFEILMALGQGARLVISPAGVFGGDELATLMRDQSVTHAVMTPSALGTIEPAAVPKLRRVISVGEACPPDLMRRWARAGRRFHNLYGPTEVSIWATAAGPMTEHDEVSIGLSIPGVGAIVLDRALRPVPTGVPGELYLRGVQLARGYHRRSDLTASRFVADPFAPGERMYRTGDRVIRTMRGDLRYIGRTDFQLKIRGLRIEPGEVEAAIVDHPLVTDAVCLGVPAPNGDDVLVAYATLAEGASADPAHILEHAATRLAGYMVPHTLVVVDEFRLTTSGKIDRKSLPAVDFGTAAPYRQPGSQLEMVVAGVFGQVLGLERVSADADFFHLGGSSLSATKVTARLAALLDRQVPVKLLFERPTVSALAAALTSGPTGQGMPALHARSRTELVHVSGMQRGLWLINRAEPESAAYNVAMALRLSGDLDVPALTRATIDLGRRHEALRTVYPMINGEPVQVIMPADALDNDVLLEVRDVEGSLSAEIAEITGAGFDITVRPPVRAVLLRVSPDEHVLVFVVHHISADGASMMPLARDLMAAYAARHGGAEPAWKPLAVQYADFSMWLSERLAVVDDGVSEQERQLSYWQERLSGVPEILELPASKPRPKTPSFEGAAVEFEIPSDVVAKLEETSRKHHTTQFMVTHAVFAVLLARLSGRDDIVIGTPFAGRGEPLLEDVVGMFVNTLALRTRVDGGERFLELLDRVRGDDLADMSHAAIPFDEIVARIMSRPPTAHNPIFQVMLAFQNVEFPVLRLDGLTVEPVREELTSAKVDLALTFFPNDPEREARGGALRAQFTYATDLFDEETVKRMAARYVRLLAELVDDPERVVGDASMAIDSDQADDPAEGDEQASLFDLIADAVTCDPDAAILPDVCAVSFGDLSTHVSALSAVVPDADSALTMALMTLVPGLATAGPAELDDVLSSLHARAHRVAARDKSTPIDPI</sequence>
<keyword evidence="6" id="KW-1185">Reference proteome</keyword>
<evidence type="ECO:0000256" key="3">
    <source>
        <dbReference type="ARBA" id="ARBA00022553"/>
    </source>
</evidence>
<dbReference type="PANTHER" id="PTHR45527:SF1">
    <property type="entry name" value="FATTY ACID SYNTHASE"/>
    <property type="match status" value="1"/>
</dbReference>
<dbReference type="Pfam" id="PF00501">
    <property type="entry name" value="AMP-binding"/>
    <property type="match status" value="2"/>
</dbReference>
<dbReference type="Pfam" id="PF00550">
    <property type="entry name" value="PP-binding"/>
    <property type="match status" value="2"/>
</dbReference>
<keyword evidence="3" id="KW-0597">Phosphoprotein</keyword>
<dbReference type="PROSITE" id="PS00012">
    <property type="entry name" value="PHOSPHOPANTETHEINE"/>
    <property type="match status" value="2"/>
</dbReference>
<evidence type="ECO:0000313" key="6">
    <source>
        <dbReference type="Proteomes" id="UP000037247"/>
    </source>
</evidence>
<dbReference type="Gene3D" id="1.10.1200.10">
    <property type="entry name" value="ACP-like"/>
    <property type="match status" value="2"/>
</dbReference>
<evidence type="ECO:0000313" key="5">
    <source>
        <dbReference type="EMBL" id="KNA91523.1"/>
    </source>
</evidence>
<dbReference type="InterPro" id="IPR020845">
    <property type="entry name" value="AMP-binding_CS"/>
</dbReference>
<dbReference type="PANTHER" id="PTHR45527">
    <property type="entry name" value="NONRIBOSOMAL PEPTIDE SYNTHETASE"/>
    <property type="match status" value="1"/>
</dbReference>
<dbReference type="CDD" id="cd05930">
    <property type="entry name" value="A_NRPS"/>
    <property type="match status" value="1"/>
</dbReference>
<dbReference type="Proteomes" id="UP000037247">
    <property type="component" value="Unassembled WGS sequence"/>
</dbReference>
<dbReference type="SUPFAM" id="SSF56801">
    <property type="entry name" value="Acetyl-CoA synthetase-like"/>
    <property type="match status" value="2"/>
</dbReference>
<dbReference type="InterPro" id="IPR036736">
    <property type="entry name" value="ACP-like_sf"/>
</dbReference>
<evidence type="ECO:0000259" key="4">
    <source>
        <dbReference type="PROSITE" id="PS50075"/>
    </source>
</evidence>
<dbReference type="SUPFAM" id="SSF52777">
    <property type="entry name" value="CoA-dependent acyltransferases"/>
    <property type="match status" value="6"/>
</dbReference>
<comment type="caution">
    <text evidence="5">The sequence shown here is derived from an EMBL/GenBank/DDBJ whole genome shotgun (WGS) entry which is preliminary data.</text>
</comment>